<comment type="caution">
    <text evidence="1">The sequence shown here is derived from an EMBL/GenBank/DDBJ whole genome shotgun (WGS) entry which is preliminary data.</text>
</comment>
<dbReference type="AlphaFoldDB" id="A0A3S3SV81"/>
<dbReference type="OrthoDB" id="4119964at2"/>
<dbReference type="Proteomes" id="UP000287563">
    <property type="component" value="Unassembled WGS sequence"/>
</dbReference>
<evidence type="ECO:0000313" key="1">
    <source>
        <dbReference type="EMBL" id="RWX52789.1"/>
    </source>
</evidence>
<dbReference type="EMBL" id="RJLM01000029">
    <property type="protein sequence ID" value="RWX52789.1"/>
    <property type="molecule type" value="Genomic_DNA"/>
</dbReference>
<reference evidence="1 2" key="1">
    <citation type="submission" date="2018-11" db="EMBL/GenBank/DDBJ databases">
        <title>Photobacterium sp. BEI247 sp. nov., a marine bacterium isolated from Yongle Blue Hole in the South China Sea.</title>
        <authorList>
            <person name="Wang X."/>
        </authorList>
    </citation>
    <scope>NUCLEOTIDE SEQUENCE [LARGE SCALE GENOMIC DNA]</scope>
    <source>
        <strain evidence="2">BEI247</strain>
    </source>
</reference>
<dbReference type="Pfam" id="PF11185">
    <property type="entry name" value="DUF2971"/>
    <property type="match status" value="1"/>
</dbReference>
<keyword evidence="2" id="KW-1185">Reference proteome</keyword>
<sequence length="332" mass="38550">MGHTLSQALAHKRKLSLKLYKYMSPELAEKFIKRPLLRITPAFCLNDPFEVSIPQVVLNDMKNEIIYGRESKFENDLNRYMLSHGIISLSATNDNLLMWSHYAKNHEGFVVEILIDQNDEFSIFNTMHVPKSSDASLCKVSYEENRLLPYQFDVNSFNEARNYYYATKFLDWEYEREYRFIYPCISATVLILDTKNLKYNSVVEKLKLNPPEVSAGRYREVNIKMLEIGWADAGNNGNHQFYNALIDVWLDSKENGAIFLVELSSKAIGKVFVGARANVNEFERWFKCEDTLSDVNYYCYITESYVNVMEAKLDLDNFSVEFSPFNVADSVC</sequence>
<evidence type="ECO:0000313" key="2">
    <source>
        <dbReference type="Proteomes" id="UP000287563"/>
    </source>
</evidence>
<gene>
    <name evidence="1" type="ORF">EDI28_25380</name>
</gene>
<name>A0A3S3SV81_9GAMM</name>
<accession>A0A3S3SV81</accession>
<protein>
    <submittedName>
        <fullName evidence="1">DUF2971 domain-containing protein</fullName>
    </submittedName>
</protein>
<dbReference type="InterPro" id="IPR021352">
    <property type="entry name" value="DUF2971"/>
</dbReference>
<organism evidence="1 2">
    <name type="scientific">Photobacterium chitinilyticum</name>
    <dbReference type="NCBI Taxonomy" id="2485123"/>
    <lineage>
        <taxon>Bacteria</taxon>
        <taxon>Pseudomonadati</taxon>
        <taxon>Pseudomonadota</taxon>
        <taxon>Gammaproteobacteria</taxon>
        <taxon>Vibrionales</taxon>
        <taxon>Vibrionaceae</taxon>
        <taxon>Photobacterium</taxon>
    </lineage>
</organism>
<proteinExistence type="predicted"/>